<organism evidence="1 2">
    <name type="scientific">Streptantibioticus rubrisoli</name>
    <dbReference type="NCBI Taxonomy" id="1387313"/>
    <lineage>
        <taxon>Bacteria</taxon>
        <taxon>Bacillati</taxon>
        <taxon>Actinomycetota</taxon>
        <taxon>Actinomycetes</taxon>
        <taxon>Kitasatosporales</taxon>
        <taxon>Streptomycetaceae</taxon>
        <taxon>Streptantibioticus</taxon>
    </lineage>
</organism>
<keyword evidence="2" id="KW-1185">Reference proteome</keyword>
<accession>A0ABT1PFZ5</accession>
<sequence>MKQEHLELKPRPAVLAAPGGLAFRPALGTRGRAALELFDSDGVLGVYVDTAFSGLLLGALRGRRPGEAWALAWGRVGADGRAPAVAFEGRRRGLPVSAAMVGQRFWVASARGEFKTVTAAGPGRVETWRLGSLGA</sequence>
<dbReference type="Proteomes" id="UP001206206">
    <property type="component" value="Unassembled WGS sequence"/>
</dbReference>
<proteinExistence type="predicted"/>
<name>A0ABT1PFZ5_9ACTN</name>
<reference evidence="1 2" key="1">
    <citation type="submission" date="2022-06" db="EMBL/GenBank/DDBJ databases">
        <title>Draft genome sequence of type strain Streptomyces rubrisoli DSM 42083.</title>
        <authorList>
            <person name="Duangmal K."/>
            <person name="Klaysubun C."/>
        </authorList>
    </citation>
    <scope>NUCLEOTIDE SEQUENCE [LARGE SCALE GENOMIC DNA]</scope>
    <source>
        <strain evidence="1 2">DSM 42083</strain>
    </source>
</reference>
<comment type="caution">
    <text evidence="1">The sequence shown here is derived from an EMBL/GenBank/DDBJ whole genome shotgun (WGS) entry which is preliminary data.</text>
</comment>
<evidence type="ECO:0000313" key="1">
    <source>
        <dbReference type="EMBL" id="MCQ4044287.1"/>
    </source>
</evidence>
<evidence type="ECO:0000313" key="2">
    <source>
        <dbReference type="Proteomes" id="UP001206206"/>
    </source>
</evidence>
<dbReference type="RefSeq" id="WP_255930049.1">
    <property type="nucleotide sequence ID" value="NZ_JANFNH010000025.1"/>
</dbReference>
<protein>
    <submittedName>
        <fullName evidence="1">Uncharacterized protein</fullName>
    </submittedName>
</protein>
<dbReference type="EMBL" id="JANFNH010000025">
    <property type="protein sequence ID" value="MCQ4044287.1"/>
    <property type="molecule type" value="Genomic_DNA"/>
</dbReference>
<gene>
    <name evidence="1" type="ORF">NON19_20215</name>
</gene>